<reference evidence="2 3" key="1">
    <citation type="submission" date="2024-03" db="EMBL/GenBank/DDBJ databases">
        <title>Novel species of the genus Variovorax.</title>
        <authorList>
            <person name="Liu Q."/>
            <person name="Xin Y.-H."/>
        </authorList>
    </citation>
    <scope>NUCLEOTIDE SEQUENCE [LARGE SCALE GENOMIC DNA]</scope>
    <source>
        <strain evidence="2 3">KACC 18899</strain>
    </source>
</reference>
<protein>
    <submittedName>
        <fullName evidence="2">Uncharacterized protein</fullName>
    </submittedName>
</protein>
<dbReference type="RefSeq" id="WP_340357459.1">
    <property type="nucleotide sequence ID" value="NZ_JBBKZU010000005.1"/>
</dbReference>
<evidence type="ECO:0000256" key="1">
    <source>
        <dbReference type="SAM" id="MobiDB-lite"/>
    </source>
</evidence>
<evidence type="ECO:0000313" key="2">
    <source>
        <dbReference type="EMBL" id="MEJ8812204.1"/>
    </source>
</evidence>
<evidence type="ECO:0000313" key="3">
    <source>
        <dbReference type="Proteomes" id="UP001365846"/>
    </source>
</evidence>
<comment type="caution">
    <text evidence="2">The sequence shown here is derived from an EMBL/GenBank/DDBJ whole genome shotgun (WGS) entry which is preliminary data.</text>
</comment>
<dbReference type="Proteomes" id="UP001365846">
    <property type="component" value="Unassembled WGS sequence"/>
</dbReference>
<sequence length="112" mass="12753">MFEVSDEVRRVAREELMKGPPAAALRRLAQRFDLQRTNLAWIAAEVFDNMFVPDIQAIWEWDLEGRGDGHSDAELNAMLAHLRMDLRRPRVLDTLPGDGQGAPDLMKPGRSR</sequence>
<proteinExistence type="predicted"/>
<accession>A0ABU8VEX2</accession>
<gene>
    <name evidence="2" type="ORF">WKW77_14065</name>
</gene>
<keyword evidence="3" id="KW-1185">Reference proteome</keyword>
<name>A0ABU8VEX2_9BURK</name>
<organism evidence="2 3">
    <name type="scientific">Variovorax ureilyticus</name>
    <dbReference type="NCBI Taxonomy" id="1836198"/>
    <lineage>
        <taxon>Bacteria</taxon>
        <taxon>Pseudomonadati</taxon>
        <taxon>Pseudomonadota</taxon>
        <taxon>Betaproteobacteria</taxon>
        <taxon>Burkholderiales</taxon>
        <taxon>Comamonadaceae</taxon>
        <taxon>Variovorax</taxon>
    </lineage>
</organism>
<dbReference type="EMBL" id="JBBKZU010000005">
    <property type="protein sequence ID" value="MEJ8812204.1"/>
    <property type="molecule type" value="Genomic_DNA"/>
</dbReference>
<feature type="region of interest" description="Disordered" evidence="1">
    <location>
        <begin position="92"/>
        <end position="112"/>
    </location>
</feature>